<keyword evidence="3" id="KW-1185">Reference proteome</keyword>
<protein>
    <submittedName>
        <fullName evidence="2">Uncharacterized protein</fullName>
    </submittedName>
</protein>
<proteinExistence type="predicted"/>
<gene>
    <name evidence="2" type="ORF">BJ508DRAFT_75359</name>
</gene>
<evidence type="ECO:0000256" key="1">
    <source>
        <dbReference type="SAM" id="MobiDB-lite"/>
    </source>
</evidence>
<dbReference type="Proteomes" id="UP000275078">
    <property type="component" value="Unassembled WGS sequence"/>
</dbReference>
<evidence type="ECO:0000313" key="3">
    <source>
        <dbReference type="Proteomes" id="UP000275078"/>
    </source>
</evidence>
<sequence>MNPLLPTIRTRLAPRCIRPPPTTIWKQQIRLKNIARYGPEARPESTGIDGKSLGKEETVIRTTRPREKEASPAQAANSDTKQRRNHRELHSYNARTSMASKDRTNHSDSTNHNHFQICELGFSADDGFAPEDGHCQFFNNGMCRNCGYNTDYLPSSTLRRSGRE</sequence>
<dbReference type="AlphaFoldDB" id="A0A3N4INU0"/>
<dbReference type="EMBL" id="ML119666">
    <property type="protein sequence ID" value="RPA83264.1"/>
    <property type="molecule type" value="Genomic_DNA"/>
</dbReference>
<accession>A0A3N4INU0</accession>
<feature type="compositionally biased region" description="Basic and acidic residues" evidence="1">
    <location>
        <begin position="61"/>
        <end position="70"/>
    </location>
</feature>
<evidence type="ECO:0000313" key="2">
    <source>
        <dbReference type="EMBL" id="RPA83264.1"/>
    </source>
</evidence>
<reference evidence="2 3" key="1">
    <citation type="journal article" date="2018" name="Nat. Ecol. Evol.">
        <title>Pezizomycetes genomes reveal the molecular basis of ectomycorrhizal truffle lifestyle.</title>
        <authorList>
            <person name="Murat C."/>
            <person name="Payen T."/>
            <person name="Noel B."/>
            <person name="Kuo A."/>
            <person name="Morin E."/>
            <person name="Chen J."/>
            <person name="Kohler A."/>
            <person name="Krizsan K."/>
            <person name="Balestrini R."/>
            <person name="Da Silva C."/>
            <person name="Montanini B."/>
            <person name="Hainaut M."/>
            <person name="Levati E."/>
            <person name="Barry K.W."/>
            <person name="Belfiori B."/>
            <person name="Cichocki N."/>
            <person name="Clum A."/>
            <person name="Dockter R.B."/>
            <person name="Fauchery L."/>
            <person name="Guy J."/>
            <person name="Iotti M."/>
            <person name="Le Tacon F."/>
            <person name="Lindquist E.A."/>
            <person name="Lipzen A."/>
            <person name="Malagnac F."/>
            <person name="Mello A."/>
            <person name="Molinier V."/>
            <person name="Miyauchi S."/>
            <person name="Poulain J."/>
            <person name="Riccioni C."/>
            <person name="Rubini A."/>
            <person name="Sitrit Y."/>
            <person name="Splivallo R."/>
            <person name="Traeger S."/>
            <person name="Wang M."/>
            <person name="Zifcakova L."/>
            <person name="Wipf D."/>
            <person name="Zambonelli A."/>
            <person name="Paolocci F."/>
            <person name="Nowrousian M."/>
            <person name="Ottonello S."/>
            <person name="Baldrian P."/>
            <person name="Spatafora J.W."/>
            <person name="Henrissat B."/>
            <person name="Nagy L.G."/>
            <person name="Aury J.M."/>
            <person name="Wincker P."/>
            <person name="Grigoriev I.V."/>
            <person name="Bonfante P."/>
            <person name="Martin F.M."/>
        </authorList>
    </citation>
    <scope>NUCLEOTIDE SEQUENCE [LARGE SCALE GENOMIC DNA]</scope>
    <source>
        <strain evidence="2 3">RN42</strain>
    </source>
</reference>
<organism evidence="2 3">
    <name type="scientific">Ascobolus immersus RN42</name>
    <dbReference type="NCBI Taxonomy" id="1160509"/>
    <lineage>
        <taxon>Eukaryota</taxon>
        <taxon>Fungi</taxon>
        <taxon>Dikarya</taxon>
        <taxon>Ascomycota</taxon>
        <taxon>Pezizomycotina</taxon>
        <taxon>Pezizomycetes</taxon>
        <taxon>Pezizales</taxon>
        <taxon>Ascobolaceae</taxon>
        <taxon>Ascobolus</taxon>
    </lineage>
</organism>
<name>A0A3N4INU0_ASCIM</name>
<feature type="compositionally biased region" description="Basic and acidic residues" evidence="1">
    <location>
        <begin position="100"/>
        <end position="110"/>
    </location>
</feature>
<feature type="region of interest" description="Disordered" evidence="1">
    <location>
        <begin position="61"/>
        <end position="110"/>
    </location>
</feature>